<dbReference type="EMBL" id="JADEYS010000003">
    <property type="protein sequence ID" value="MBE9396590.1"/>
    <property type="molecule type" value="Genomic_DNA"/>
</dbReference>
<keyword evidence="6" id="KW-1185">Reference proteome</keyword>
<organism evidence="5 6">
    <name type="scientific">Pontibacterium sinense</name>
    <dbReference type="NCBI Taxonomy" id="2781979"/>
    <lineage>
        <taxon>Bacteria</taxon>
        <taxon>Pseudomonadati</taxon>
        <taxon>Pseudomonadota</taxon>
        <taxon>Gammaproteobacteria</taxon>
        <taxon>Oceanospirillales</taxon>
        <taxon>Oceanospirillaceae</taxon>
        <taxon>Pontibacterium</taxon>
    </lineage>
</organism>
<keyword evidence="2 4" id="KW-0732">Signal</keyword>
<evidence type="ECO:0000256" key="3">
    <source>
        <dbReference type="PIRSR" id="PIRSR002825-1"/>
    </source>
</evidence>
<sequence>MKKMLTAMALSAMIATPALQAAEEVNIYSFRQAFLIKPLLDAFTEETGIKANVVFSKKGLLERIEHEGRNSPADILLTSDIGPLFDATEKGLLQPIKSELLEKNIPAKYRDQQGNWYGLTSRSRIIYASKDRVDASEIKSYEDLADPKWKGRICTRSGKHTYNLSLIGSMVAEHGEAETQQWLNSLKDNLARRPQGNDRAQVKAVKEGVCDLALGNSYYFGKMITNEKKPEQIEWAQSVNLIFPNQDDRGAHMNISGAAVTKYAPHKDAAVKLIEFLSSDKAQQLYAEVNFEFPVRNGTQRSELITKYMGEFKEDGVSLQKIAELRSTAAKMVDKVGFDN</sequence>
<dbReference type="AlphaFoldDB" id="A0A8J7K578"/>
<keyword evidence="3" id="KW-0408">Iron</keyword>
<evidence type="ECO:0000313" key="6">
    <source>
        <dbReference type="Proteomes" id="UP000640333"/>
    </source>
</evidence>
<dbReference type="Proteomes" id="UP000640333">
    <property type="component" value="Unassembled WGS sequence"/>
</dbReference>
<dbReference type="SUPFAM" id="SSF53850">
    <property type="entry name" value="Periplasmic binding protein-like II"/>
    <property type="match status" value="1"/>
</dbReference>
<keyword evidence="3" id="KW-0479">Metal-binding</keyword>
<comment type="similarity">
    <text evidence="1">Belongs to the bacterial solute-binding protein 1 family.</text>
</comment>
<evidence type="ECO:0000256" key="2">
    <source>
        <dbReference type="ARBA" id="ARBA00022729"/>
    </source>
</evidence>
<dbReference type="InterPro" id="IPR026045">
    <property type="entry name" value="Ferric-bd"/>
</dbReference>
<accession>A0A8J7K578</accession>
<dbReference type="PANTHER" id="PTHR30006:SF15">
    <property type="entry name" value="IRON-UTILIZATION PERIPLASMIC PROTEIN"/>
    <property type="match status" value="1"/>
</dbReference>
<comment type="caution">
    <text evidence="5">The sequence shown here is derived from an EMBL/GenBank/DDBJ whole genome shotgun (WGS) entry which is preliminary data.</text>
</comment>
<evidence type="ECO:0000256" key="4">
    <source>
        <dbReference type="SAM" id="SignalP"/>
    </source>
</evidence>
<dbReference type="RefSeq" id="WP_193952134.1">
    <property type="nucleotide sequence ID" value="NZ_JADEYS010000003.1"/>
</dbReference>
<name>A0A8J7K578_9GAMM</name>
<reference evidence="5" key="1">
    <citation type="submission" date="2020-10" db="EMBL/GenBank/DDBJ databases">
        <title>Bacterium isolated from coastal waters sediment.</title>
        <authorList>
            <person name="Chen R.-J."/>
            <person name="Lu D.-C."/>
            <person name="Zhu K.-L."/>
            <person name="Du Z.-J."/>
        </authorList>
    </citation>
    <scope>NUCLEOTIDE SEQUENCE</scope>
    <source>
        <strain evidence="5">N1Y112</strain>
    </source>
</reference>
<evidence type="ECO:0000313" key="5">
    <source>
        <dbReference type="EMBL" id="MBE9396590.1"/>
    </source>
</evidence>
<feature type="binding site" evidence="3">
    <location>
        <position position="218"/>
    </location>
    <ligand>
        <name>Fe cation</name>
        <dbReference type="ChEBI" id="CHEBI:24875"/>
    </ligand>
</feature>
<proteinExistence type="inferred from homology"/>
<feature type="signal peptide" evidence="4">
    <location>
        <begin position="1"/>
        <end position="21"/>
    </location>
</feature>
<dbReference type="PANTHER" id="PTHR30006">
    <property type="entry name" value="THIAMINE-BINDING PERIPLASMIC PROTEIN-RELATED"/>
    <property type="match status" value="1"/>
</dbReference>
<gene>
    <name evidence="5" type="ORF">IOQ59_04865</name>
</gene>
<feature type="binding site" evidence="3">
    <location>
        <position position="219"/>
    </location>
    <ligand>
        <name>Fe cation</name>
        <dbReference type="ChEBI" id="CHEBI:24875"/>
    </ligand>
</feature>
<dbReference type="CDD" id="cd13542">
    <property type="entry name" value="PBP2_FutA1_ilke"/>
    <property type="match status" value="1"/>
</dbReference>
<dbReference type="GO" id="GO:0030288">
    <property type="term" value="C:outer membrane-bounded periplasmic space"/>
    <property type="evidence" value="ECO:0007669"/>
    <property type="project" value="TreeGrafter"/>
</dbReference>
<dbReference type="GO" id="GO:0046872">
    <property type="term" value="F:metal ion binding"/>
    <property type="evidence" value="ECO:0007669"/>
    <property type="project" value="UniProtKB-KW"/>
</dbReference>
<dbReference type="PIRSF" id="PIRSF002825">
    <property type="entry name" value="CfbpA"/>
    <property type="match status" value="1"/>
</dbReference>
<dbReference type="Gene3D" id="3.40.190.10">
    <property type="entry name" value="Periplasmic binding protein-like II"/>
    <property type="match status" value="2"/>
</dbReference>
<protein>
    <submittedName>
        <fullName evidence="5">Fe(3+) ABC transporter substrate-binding protein</fullName>
    </submittedName>
</protein>
<evidence type="ECO:0000256" key="1">
    <source>
        <dbReference type="ARBA" id="ARBA00008520"/>
    </source>
</evidence>
<feature type="chain" id="PRO_5035210780" evidence="4">
    <location>
        <begin position="22"/>
        <end position="340"/>
    </location>
</feature>
<dbReference type="Pfam" id="PF13343">
    <property type="entry name" value="SBP_bac_6"/>
    <property type="match status" value="1"/>
</dbReference>